<proteinExistence type="predicted"/>
<evidence type="ECO:0000256" key="1">
    <source>
        <dbReference type="SAM" id="MobiDB-lite"/>
    </source>
</evidence>
<evidence type="ECO:0000313" key="4">
    <source>
        <dbReference type="Proteomes" id="UP000247702"/>
    </source>
</evidence>
<evidence type="ECO:0000313" key="3">
    <source>
        <dbReference type="EMBL" id="GES88992.1"/>
    </source>
</evidence>
<dbReference type="Proteomes" id="UP000247702">
    <property type="component" value="Unassembled WGS sequence"/>
</dbReference>
<dbReference type="PANTHER" id="PTHR21541">
    <property type="entry name" value="BTB POZ DOMAIN CONTAINING 12"/>
    <property type="match status" value="1"/>
</dbReference>
<reference evidence="3" key="2">
    <citation type="submission" date="2019-10" db="EMBL/GenBank/DDBJ databases">
        <title>Conservation and host-specific expression of non-tandemly repeated heterogenous ribosome RNA gene in arbuscular mycorrhizal fungi.</title>
        <authorList>
            <person name="Maeda T."/>
            <person name="Kobayashi Y."/>
            <person name="Nakagawa T."/>
            <person name="Ezawa T."/>
            <person name="Yamaguchi K."/>
            <person name="Bino T."/>
            <person name="Nishimoto Y."/>
            <person name="Shigenobu S."/>
            <person name="Kawaguchi M."/>
        </authorList>
    </citation>
    <scope>NUCLEOTIDE SEQUENCE</scope>
    <source>
        <strain evidence="3">HR1</strain>
    </source>
</reference>
<feature type="compositionally biased region" description="Basic and acidic residues" evidence="1">
    <location>
        <begin position="121"/>
        <end position="134"/>
    </location>
</feature>
<dbReference type="EMBL" id="BLAL01000182">
    <property type="protein sequence ID" value="GES88992.1"/>
    <property type="molecule type" value="Genomic_DNA"/>
</dbReference>
<organism evidence="2 4">
    <name type="scientific">Rhizophagus clarus</name>
    <dbReference type="NCBI Taxonomy" id="94130"/>
    <lineage>
        <taxon>Eukaryota</taxon>
        <taxon>Fungi</taxon>
        <taxon>Fungi incertae sedis</taxon>
        <taxon>Mucoromycota</taxon>
        <taxon>Glomeromycotina</taxon>
        <taxon>Glomeromycetes</taxon>
        <taxon>Glomerales</taxon>
        <taxon>Glomeraceae</taxon>
        <taxon>Rhizophagus</taxon>
    </lineage>
</organism>
<dbReference type="GO" id="GO:0033557">
    <property type="term" value="C:Slx1-Slx4 complex"/>
    <property type="evidence" value="ECO:0007669"/>
    <property type="project" value="TreeGrafter"/>
</dbReference>
<reference evidence="2 4" key="1">
    <citation type="submission" date="2017-11" db="EMBL/GenBank/DDBJ databases">
        <title>The genome of Rhizophagus clarus HR1 reveals common genetic basis of auxotrophy among arbuscular mycorrhizal fungi.</title>
        <authorList>
            <person name="Kobayashi Y."/>
        </authorList>
    </citation>
    <scope>NUCLEOTIDE SEQUENCE [LARGE SCALE GENOMIC DNA]</scope>
    <source>
        <strain evidence="2 4">HR1</strain>
    </source>
</reference>
<dbReference type="STRING" id="94130.A0A2Z6S2T8"/>
<name>A0A2Z6S2T8_9GLOM</name>
<protein>
    <submittedName>
        <fullName evidence="2">Uncharacterized protein</fullName>
    </submittedName>
</protein>
<dbReference type="CDD" id="cd22999">
    <property type="entry name" value="SAP_SLX4"/>
    <property type="match status" value="1"/>
</dbReference>
<sequence length="215" mass="25572">MKEKKNAKDNNYNLNNNNTKQSTMEIYKLSTTHNVFHNTSGHNVQRKEDFMKRQVVNPLPKKMPDYQKMSVAELKVAVAKYGVKPLNKAAMIHQLVVIWNYLHQNNYLDDDSSLEDESENVVRDTENVSDHVKEPPGLSDNIKRKIKDHITSKYYEKIIRYEQLEFDEIYKEIVDQGILCTEKQLQYYMDLLNIQSKSLKRTEEWKKDHKKYRKT</sequence>
<dbReference type="PANTHER" id="PTHR21541:SF3">
    <property type="entry name" value="STRUCTURE-SPECIFIC ENDONUCLEASE SUBUNIT SLX4"/>
    <property type="match status" value="1"/>
</dbReference>
<gene>
    <name evidence="3" type="ORF">RCL2_001591400</name>
    <name evidence="2" type="ORF">RclHR1_03280012</name>
</gene>
<dbReference type="OrthoDB" id="5576441at2759"/>
<dbReference type="EMBL" id="BEXD01002535">
    <property type="protein sequence ID" value="GBB98616.1"/>
    <property type="molecule type" value="Genomic_DNA"/>
</dbReference>
<dbReference type="AlphaFoldDB" id="A0A2Z6S2T8"/>
<keyword evidence="4" id="KW-1185">Reference proteome</keyword>
<accession>A0A2Z6S2T8</accession>
<comment type="caution">
    <text evidence="2">The sequence shown here is derived from an EMBL/GenBank/DDBJ whole genome shotgun (WGS) entry which is preliminary data.</text>
</comment>
<feature type="region of interest" description="Disordered" evidence="1">
    <location>
        <begin position="121"/>
        <end position="140"/>
    </location>
</feature>
<dbReference type="Proteomes" id="UP000615446">
    <property type="component" value="Unassembled WGS sequence"/>
</dbReference>
<dbReference type="GO" id="GO:0000712">
    <property type="term" value="P:resolution of meiotic recombination intermediates"/>
    <property type="evidence" value="ECO:0007669"/>
    <property type="project" value="TreeGrafter"/>
</dbReference>
<evidence type="ECO:0000313" key="2">
    <source>
        <dbReference type="EMBL" id="GBB98616.1"/>
    </source>
</evidence>